<dbReference type="InterPro" id="IPR003514">
    <property type="entry name" value="Microviridae_protein_F"/>
</dbReference>
<organism evidence="6">
    <name type="scientific">Dipodfec virus UA06Rod_22</name>
    <dbReference type="NCBI Taxonomy" id="2929322"/>
    <lineage>
        <taxon>Viruses</taxon>
        <taxon>Monodnaviria</taxon>
        <taxon>Sangervirae</taxon>
        <taxon>Phixviricota</taxon>
        <taxon>Malgrandaviricetes</taxon>
        <taxon>Petitvirales</taxon>
        <taxon>Microviridae</taxon>
    </lineage>
</organism>
<evidence type="ECO:0000256" key="3">
    <source>
        <dbReference type="ARBA" id="ARBA00022431"/>
    </source>
</evidence>
<protein>
    <submittedName>
        <fullName evidence="6">Major capsid protein</fullName>
    </submittedName>
</protein>
<accession>A0A976R742</accession>
<comment type="subcellular location">
    <subcellularLocation>
        <location evidence="1">Virion</location>
    </subcellularLocation>
</comment>
<keyword evidence="3" id="KW-1140">T=1 icosahedral capsid protein</keyword>
<evidence type="ECO:0000313" key="6">
    <source>
        <dbReference type="EMBL" id="UPW41369.1"/>
    </source>
</evidence>
<keyword evidence="5" id="KW-0946">Virion</keyword>
<evidence type="ECO:0000256" key="2">
    <source>
        <dbReference type="ARBA" id="ARBA00009963"/>
    </source>
</evidence>
<dbReference type="EMBL" id="OM869585">
    <property type="protein sequence ID" value="UPW41369.1"/>
    <property type="molecule type" value="Genomic_DNA"/>
</dbReference>
<dbReference type="GO" id="GO:0005198">
    <property type="term" value="F:structural molecule activity"/>
    <property type="evidence" value="ECO:0007669"/>
    <property type="project" value="InterPro"/>
</dbReference>
<dbReference type="Gene3D" id="2.60.169.10">
    <property type="entry name" value="Microviridae F protein"/>
    <property type="match status" value="2"/>
</dbReference>
<dbReference type="Pfam" id="PF02305">
    <property type="entry name" value="Phage_F"/>
    <property type="match status" value="1"/>
</dbReference>
<proteinExistence type="inferred from homology"/>
<reference evidence="6" key="1">
    <citation type="submission" date="2022-02" db="EMBL/GenBank/DDBJ databases">
        <title>Towards deciphering the DNA virus diversity associated with rodent species in the families Cricetidae and Heteromyidae.</title>
        <authorList>
            <person name="Lund M."/>
            <person name="Larsen B.B."/>
            <person name="Gryseels S."/>
            <person name="Kraberger S."/>
            <person name="Rowsey D.M."/>
            <person name="Steger L."/>
            <person name="Yule K.M."/>
            <person name="Upham N.S."/>
            <person name="Worobey M."/>
            <person name="Van Doorslaer K."/>
            <person name="Varsani A."/>
        </authorList>
    </citation>
    <scope>NUCLEOTIDE SEQUENCE</scope>
    <source>
        <strain evidence="6">UA06Rod_22</strain>
    </source>
</reference>
<comment type="similarity">
    <text evidence="2">Belongs to the microviridae F protein family.</text>
</comment>
<name>A0A976R742_9VIRU</name>
<dbReference type="InterPro" id="IPR016184">
    <property type="entry name" value="Capsid/spike_ssDNA_virus"/>
</dbReference>
<dbReference type="GO" id="GO:0039615">
    <property type="term" value="C:T=1 icosahedral viral capsid"/>
    <property type="evidence" value="ECO:0007669"/>
    <property type="project" value="UniProtKB-KW"/>
</dbReference>
<sequence>MKRFVRPVPRNRYMSVRMGSLNVADIREVSPGDFIKHRVRIGVHLSPMQAPELSPLIIKQDTFFVPNRINWSFWDNYVSQKLLSDTTVGPFEENQLLPPQLLVCMGTGHGVRGTSGSNHMDNVRGVFDLLEQLGMKLSYTDKNPPSGALVGTGSVMMFNAFPLMSYWNIWHTFYRDSYLQNDEFQCDTIRTVGSTLISQQSMPLDGDPWADESPVLDSENTSGSWQLPMSAHGFSGPGAVLPGYILNVYEPLLTPHKATRGIFTFAKRQPGMAVGIQHDSVKSLFPGVAAVLFADYGKSDGSEPDYSIGMCAPVCMPKDYIFSLRQSPIYNTDVVVPGTVRDLRKAFQVLGYKEKVIRFDNRIKAWLWNFFHVNTSDKRLDSPYWLGGTQSIINTQEVLGTVNNTDTVLGQLGGFGIGACQGRYRKMRSEEHGFLITCFYIAALPVYGDGIDRYWFRGRLNPRTRLPMEDGSLDWPIPDFARIGQQSVHIGEIQAIGNRLDVNDGSLQYENILGYGDRFSELSFGRSDVCGDFRTILKFWHTGLFFSDTVSPNLSSGTGELPRPTGISGDFISYYERNRNNSRIVGLPNISTVLSQRLFDSGNTADQFWCVVSSDYHVSSRLPSHPHPGYADHTSKVV</sequence>
<evidence type="ECO:0000256" key="1">
    <source>
        <dbReference type="ARBA" id="ARBA00004328"/>
    </source>
</evidence>
<evidence type="ECO:0000256" key="5">
    <source>
        <dbReference type="ARBA" id="ARBA00022844"/>
    </source>
</evidence>
<keyword evidence="4" id="KW-0167">Capsid protein</keyword>
<dbReference type="SUPFAM" id="SSF88645">
    <property type="entry name" value="ssDNA viruses"/>
    <property type="match status" value="1"/>
</dbReference>
<evidence type="ECO:0000256" key="4">
    <source>
        <dbReference type="ARBA" id="ARBA00022561"/>
    </source>
</evidence>
<dbReference type="InterPro" id="IPR037002">
    <property type="entry name" value="Microviridae_protein_F_sf"/>
</dbReference>